<evidence type="ECO:0008006" key="3">
    <source>
        <dbReference type="Google" id="ProtNLM"/>
    </source>
</evidence>
<keyword evidence="2" id="KW-1185">Reference proteome</keyword>
<proteinExistence type="predicted"/>
<dbReference type="AlphaFoldDB" id="A0A409Y361"/>
<sequence length="641" mass="72639">MSLAQNLSKSIIRRIFANVYITPGRHLTYVQFANAVEEAFPIATLYCSAQVCRSWRSALLDSPELWARCMDLIMLLIVPGFWKTIMPCIETSSCKLHVQAILPPHSEVVDYVKEFLNTYWERIQVLSLTYSEVGLTDEIPPDMPSSKNIDWMEAEIWDIFKRPKNIDWMEAEIWDIFKRPAPSLNFFSIETMRLSKVEFTKVFPIFSNNAPLLQYFGGIIFRIDPRANWLSHIRSLLFNCSFSASQLLDVLSTMPLLEALGIYDNGMDNTKMNFPFVGSVSMPRVVLPKLSYISIHLQSPSSSYTKYLKVLDHLTPSQNGCSLTFRSIHKLNISSTDLALARRVKQAYFQRSLQIQEPTAVMLLLSHTSIKIVCPEGRAVAVQRASGLVPGLPITEVIVNGGKVTRTSQRPAGEKNDEDEQLVPEQGMIFRFEMDSTERIPSAAEFLNGLPDLRIFKQVKDLVVLVYPAPDALLALDVAATMIMSTADALETLDTTTDVLGHILSMPRSNLSFPLFPCLKKLCVSRSSKAALDVTVLRAFFEHMKPKLSPESGGRNFHLDLNMSANMLKGCDLRFLDQFQGLKITWDQWDADYGGYWREACFYPGSYQNFSRDLDFTVFQDERAHQSKSGTTTKFMRSLEV</sequence>
<dbReference type="Proteomes" id="UP000284706">
    <property type="component" value="Unassembled WGS sequence"/>
</dbReference>
<evidence type="ECO:0000313" key="1">
    <source>
        <dbReference type="EMBL" id="PPQ97430.1"/>
    </source>
</evidence>
<dbReference type="EMBL" id="NHYE01001251">
    <property type="protein sequence ID" value="PPQ97430.1"/>
    <property type="molecule type" value="Genomic_DNA"/>
</dbReference>
<name>A0A409Y361_9AGAR</name>
<dbReference type="SUPFAM" id="SSF81383">
    <property type="entry name" value="F-box domain"/>
    <property type="match status" value="1"/>
</dbReference>
<accession>A0A409Y361</accession>
<reference evidence="1 2" key="1">
    <citation type="journal article" date="2018" name="Evol. Lett.">
        <title>Horizontal gene cluster transfer increased hallucinogenic mushroom diversity.</title>
        <authorList>
            <person name="Reynolds H.T."/>
            <person name="Vijayakumar V."/>
            <person name="Gluck-Thaler E."/>
            <person name="Korotkin H.B."/>
            <person name="Matheny P.B."/>
            <person name="Slot J.C."/>
        </authorList>
    </citation>
    <scope>NUCLEOTIDE SEQUENCE [LARGE SCALE GENOMIC DNA]</scope>
    <source>
        <strain evidence="1 2">SRW20</strain>
    </source>
</reference>
<dbReference type="InParanoid" id="A0A409Y361"/>
<organism evidence="1 2">
    <name type="scientific">Gymnopilus dilepis</name>
    <dbReference type="NCBI Taxonomy" id="231916"/>
    <lineage>
        <taxon>Eukaryota</taxon>
        <taxon>Fungi</taxon>
        <taxon>Dikarya</taxon>
        <taxon>Basidiomycota</taxon>
        <taxon>Agaricomycotina</taxon>
        <taxon>Agaricomycetes</taxon>
        <taxon>Agaricomycetidae</taxon>
        <taxon>Agaricales</taxon>
        <taxon>Agaricineae</taxon>
        <taxon>Hymenogastraceae</taxon>
        <taxon>Gymnopilus</taxon>
    </lineage>
</organism>
<gene>
    <name evidence="1" type="ORF">CVT26_006779</name>
</gene>
<protein>
    <recommendedName>
        <fullName evidence="3">F-box domain-containing protein</fullName>
    </recommendedName>
</protein>
<dbReference type="InterPro" id="IPR036047">
    <property type="entry name" value="F-box-like_dom_sf"/>
</dbReference>
<evidence type="ECO:0000313" key="2">
    <source>
        <dbReference type="Proteomes" id="UP000284706"/>
    </source>
</evidence>
<comment type="caution">
    <text evidence="1">The sequence shown here is derived from an EMBL/GenBank/DDBJ whole genome shotgun (WGS) entry which is preliminary data.</text>
</comment>